<protein>
    <recommendedName>
        <fullName evidence="3">Lipoprotein</fullName>
    </recommendedName>
</protein>
<evidence type="ECO:0008006" key="3">
    <source>
        <dbReference type="Google" id="ProtNLM"/>
    </source>
</evidence>
<comment type="caution">
    <text evidence="1">The sequence shown here is derived from an EMBL/GenBank/DDBJ whole genome shotgun (WGS) entry which is preliminary data.</text>
</comment>
<accession>A0A1E5CLX7</accession>
<sequence length="147" mass="15780">MKNLLTVTTLTLILMGCGGGGGGGGSSEGGNSTATPAESTLTTSELIVPDGFDYNPIDDFQLKLDLSSETTQRAYVSVYHQFSTDNSAAIQANYSSRIASASLQEGKSTINFTVPNAKKELLVEIWFYDGSPPKQQVFSTTNRQLIW</sequence>
<name>A0A1E5CLX7_9VIBR</name>
<dbReference type="RefSeq" id="WP_017053246.1">
    <property type="nucleotide sequence ID" value="NZ_AJYW02000310.1"/>
</dbReference>
<dbReference type="EMBL" id="AJYW02000310">
    <property type="protein sequence ID" value="OEE70436.1"/>
    <property type="molecule type" value="Genomic_DNA"/>
</dbReference>
<organism evidence="1 2">
    <name type="scientific">Vibrio genomosp. F6 str. FF-238</name>
    <dbReference type="NCBI Taxonomy" id="1191298"/>
    <lineage>
        <taxon>Bacteria</taxon>
        <taxon>Pseudomonadati</taxon>
        <taxon>Pseudomonadota</taxon>
        <taxon>Gammaproteobacteria</taxon>
        <taxon>Vibrionales</taxon>
        <taxon>Vibrionaceae</taxon>
        <taxon>Vibrio</taxon>
    </lineage>
</organism>
<dbReference type="Proteomes" id="UP000094165">
    <property type="component" value="Unassembled WGS sequence"/>
</dbReference>
<dbReference type="AlphaFoldDB" id="A0A1E5CLX7"/>
<evidence type="ECO:0000313" key="1">
    <source>
        <dbReference type="EMBL" id="OEE70436.1"/>
    </source>
</evidence>
<dbReference type="PROSITE" id="PS51257">
    <property type="entry name" value="PROKAR_LIPOPROTEIN"/>
    <property type="match status" value="1"/>
</dbReference>
<evidence type="ECO:0000313" key="2">
    <source>
        <dbReference type="Proteomes" id="UP000094165"/>
    </source>
</evidence>
<proteinExistence type="predicted"/>
<gene>
    <name evidence="1" type="ORF">A130_09030</name>
</gene>
<keyword evidence="2" id="KW-1185">Reference proteome</keyword>
<reference evidence="1 2" key="1">
    <citation type="journal article" date="2012" name="Science">
        <title>Ecological populations of bacteria act as socially cohesive units of antibiotic production and resistance.</title>
        <authorList>
            <person name="Cordero O.X."/>
            <person name="Wildschutte H."/>
            <person name="Kirkup B."/>
            <person name="Proehl S."/>
            <person name="Ngo L."/>
            <person name="Hussain F."/>
            <person name="Le Roux F."/>
            <person name="Mincer T."/>
            <person name="Polz M.F."/>
        </authorList>
    </citation>
    <scope>NUCLEOTIDE SEQUENCE [LARGE SCALE GENOMIC DNA]</scope>
    <source>
        <strain evidence="1 2">FF-238</strain>
    </source>
</reference>